<protein>
    <submittedName>
        <fullName evidence="1">Uncharacterized protein</fullName>
    </submittedName>
</protein>
<organism evidence="1 2">
    <name type="scientific">Burkholderia glumae</name>
    <name type="common">Pseudomonas glumae</name>
    <dbReference type="NCBI Taxonomy" id="337"/>
    <lineage>
        <taxon>Bacteria</taxon>
        <taxon>Pseudomonadati</taxon>
        <taxon>Pseudomonadota</taxon>
        <taxon>Betaproteobacteria</taxon>
        <taxon>Burkholderiales</taxon>
        <taxon>Burkholderiaceae</taxon>
        <taxon>Burkholderia</taxon>
    </lineage>
</organism>
<accession>A0ABY5BAV0</accession>
<sequence length="202" mass="21597">MTTLNFGPVDVGPHLSSFTLAVPGTNGALTLRHADPKAAAPHPALGPVLRHGETVSVSELLLLLPALADAQWKPVNASLGPVRREWTAVLDDVRANLIVAEAASQDAANQALQQLADTVQNALRLARDVMTGYWCLKAGPNEFTAFVRADNSWWVSAKLPPGQAHRVSRIEGHGIDADPIAAINKWAVNKFGPDVTISLELR</sequence>
<proteinExistence type="predicted"/>
<keyword evidence="2" id="KW-1185">Reference proteome</keyword>
<dbReference type="EMBL" id="CP099584">
    <property type="protein sequence ID" value="USS44132.1"/>
    <property type="molecule type" value="Genomic_DNA"/>
</dbReference>
<evidence type="ECO:0000313" key="2">
    <source>
        <dbReference type="Proteomes" id="UP001056386"/>
    </source>
</evidence>
<gene>
    <name evidence="1" type="ORF">NFI99_12635</name>
</gene>
<dbReference type="Proteomes" id="UP001056386">
    <property type="component" value="Plasmid unnamed1"/>
</dbReference>
<dbReference type="RefSeq" id="WP_252836573.1">
    <property type="nucleotide sequence ID" value="NZ_CP099584.1"/>
</dbReference>
<keyword evidence="1" id="KW-0614">Plasmid</keyword>
<reference evidence="1" key="1">
    <citation type="submission" date="2022-06" db="EMBL/GenBank/DDBJ databases">
        <title>Draft genome sequence of Burkholderia glumae strain GR20004 isolated from rice panicle showing bacterial panicle blight.</title>
        <authorList>
            <person name="Choi S.Y."/>
            <person name="Lee Y.H."/>
        </authorList>
    </citation>
    <scope>NUCLEOTIDE SEQUENCE</scope>
    <source>
        <strain evidence="1">GR20004</strain>
        <plasmid evidence="1">unnamed1</plasmid>
    </source>
</reference>
<geneLocation type="plasmid" evidence="1 2">
    <name>unnamed1</name>
</geneLocation>
<name>A0ABY5BAV0_BURGL</name>
<evidence type="ECO:0000313" key="1">
    <source>
        <dbReference type="EMBL" id="USS44132.1"/>
    </source>
</evidence>